<dbReference type="GeneID" id="70784940"/>
<dbReference type="HOGENOM" id="CLU_3130848_0_0_2"/>
<sequence>MHPVIIFLFALVTILLFTAKLRLHPFLGLILVSLLTGVLAGELMLISKQ</sequence>
<organism evidence="2 3">
    <name type="scientific">Methanosarcina horonobensis HB-1 = JCM 15518</name>
    <dbReference type="NCBI Taxonomy" id="1434110"/>
    <lineage>
        <taxon>Archaea</taxon>
        <taxon>Methanobacteriati</taxon>
        <taxon>Methanobacteriota</taxon>
        <taxon>Stenosarchaea group</taxon>
        <taxon>Methanomicrobia</taxon>
        <taxon>Methanosarcinales</taxon>
        <taxon>Methanosarcinaceae</taxon>
        <taxon>Methanosarcina</taxon>
    </lineage>
</organism>
<proteinExistence type="predicted"/>
<evidence type="ECO:0000313" key="3">
    <source>
        <dbReference type="Proteomes" id="UP000033101"/>
    </source>
</evidence>
<accession>A0A0E3SJ28</accession>
<dbReference type="KEGG" id="mhor:MSHOH_4079"/>
<dbReference type="AlphaFoldDB" id="A0A0E3SJ28"/>
<protein>
    <submittedName>
        <fullName evidence="2">High-affinity gluconate transporter (Gluconate permease)</fullName>
    </submittedName>
</protein>
<dbReference type="Proteomes" id="UP000033101">
    <property type="component" value="Chromosome"/>
</dbReference>
<evidence type="ECO:0000313" key="2">
    <source>
        <dbReference type="EMBL" id="AKB80562.1"/>
    </source>
</evidence>
<reference evidence="2 3" key="1">
    <citation type="submission" date="2014-07" db="EMBL/GenBank/DDBJ databases">
        <title>Methanogenic archaea and the global carbon cycle.</title>
        <authorList>
            <person name="Henriksen J.R."/>
            <person name="Luke J."/>
            <person name="Reinhart S."/>
            <person name="Benedict M.N."/>
            <person name="Youngblut N.D."/>
            <person name="Metcalf M.E."/>
            <person name="Whitaker R.J."/>
            <person name="Metcalf W.W."/>
        </authorList>
    </citation>
    <scope>NUCLEOTIDE SEQUENCE [LARGE SCALE GENOMIC DNA]</scope>
    <source>
        <strain evidence="2 3">HB-1</strain>
    </source>
</reference>
<dbReference type="STRING" id="1434110.MSHOH_4079"/>
<keyword evidence="1" id="KW-1133">Transmembrane helix</keyword>
<evidence type="ECO:0000256" key="1">
    <source>
        <dbReference type="SAM" id="Phobius"/>
    </source>
</evidence>
<keyword evidence="1" id="KW-0472">Membrane</keyword>
<keyword evidence="3" id="KW-1185">Reference proteome</keyword>
<keyword evidence="1" id="KW-0812">Transmembrane</keyword>
<name>A0A0E3SJ28_9EURY</name>
<dbReference type="EMBL" id="CP009516">
    <property type="protein sequence ID" value="AKB80562.1"/>
    <property type="molecule type" value="Genomic_DNA"/>
</dbReference>
<feature type="transmembrane region" description="Helical" evidence="1">
    <location>
        <begin position="28"/>
        <end position="46"/>
    </location>
</feature>
<gene>
    <name evidence="2" type="ORF">MSHOH_4079</name>
</gene>
<dbReference type="PATRIC" id="fig|1434110.4.peg.5195"/>
<dbReference type="RefSeq" id="WP_239451412.1">
    <property type="nucleotide sequence ID" value="NZ_CP009516.1"/>
</dbReference>